<comment type="caution">
    <text evidence="2">The sequence shown here is derived from an EMBL/GenBank/DDBJ whole genome shotgun (WGS) entry which is preliminary data.</text>
</comment>
<dbReference type="Gene3D" id="1.20.1250.20">
    <property type="entry name" value="MFS general substrate transporter like domains"/>
    <property type="match status" value="1"/>
</dbReference>
<dbReference type="Proteomes" id="UP001139028">
    <property type="component" value="Unassembled WGS sequence"/>
</dbReference>
<gene>
    <name evidence="2" type="ORF">MO867_17585</name>
</gene>
<keyword evidence="3" id="KW-1185">Reference proteome</keyword>
<reference evidence="2" key="1">
    <citation type="journal article" date="2022" name="Arch. Microbiol.">
        <title>Microbulbifer okhotskensis sp. nov., isolated from a deep bottom sediment of the Okhotsk Sea.</title>
        <authorList>
            <person name="Romanenko L."/>
            <person name="Kurilenko V."/>
            <person name="Otstavnykh N."/>
            <person name="Velansky P."/>
            <person name="Isaeva M."/>
            <person name="Mikhailov V."/>
        </authorList>
    </citation>
    <scope>NUCLEOTIDE SEQUENCE</scope>
    <source>
        <strain evidence="2">OS29</strain>
    </source>
</reference>
<protein>
    <recommendedName>
        <fullName evidence="4">MFS transporter</fullName>
    </recommendedName>
</protein>
<dbReference type="SUPFAM" id="SSF103473">
    <property type="entry name" value="MFS general substrate transporter"/>
    <property type="match status" value="1"/>
</dbReference>
<feature type="transmembrane region" description="Helical" evidence="1">
    <location>
        <begin position="15"/>
        <end position="42"/>
    </location>
</feature>
<evidence type="ECO:0000256" key="1">
    <source>
        <dbReference type="SAM" id="Phobius"/>
    </source>
</evidence>
<evidence type="ECO:0000313" key="2">
    <source>
        <dbReference type="EMBL" id="MCO1336147.1"/>
    </source>
</evidence>
<organism evidence="2 3">
    <name type="scientific">Microbulbifer okhotskensis</name>
    <dbReference type="NCBI Taxonomy" id="2926617"/>
    <lineage>
        <taxon>Bacteria</taxon>
        <taxon>Pseudomonadati</taxon>
        <taxon>Pseudomonadota</taxon>
        <taxon>Gammaproteobacteria</taxon>
        <taxon>Cellvibrionales</taxon>
        <taxon>Microbulbiferaceae</taxon>
        <taxon>Microbulbifer</taxon>
    </lineage>
</organism>
<sequence>MSWKWWSRLNSYPPLVWVILIGSFFSRGTYFMVWPFLAILLFRNFQLDAAEIGLILSVSAVGAAVLGFFMGRYRTAMAAVIC</sequence>
<evidence type="ECO:0000313" key="3">
    <source>
        <dbReference type="Proteomes" id="UP001139028"/>
    </source>
</evidence>
<dbReference type="EMBL" id="JALBWM010000108">
    <property type="protein sequence ID" value="MCO1336147.1"/>
    <property type="molecule type" value="Genomic_DNA"/>
</dbReference>
<dbReference type="RefSeq" id="WP_252471583.1">
    <property type="nucleotide sequence ID" value="NZ_JALBWM010000108.1"/>
</dbReference>
<feature type="transmembrane region" description="Helical" evidence="1">
    <location>
        <begin position="49"/>
        <end position="70"/>
    </location>
</feature>
<dbReference type="InterPro" id="IPR036259">
    <property type="entry name" value="MFS_trans_sf"/>
</dbReference>
<dbReference type="AlphaFoldDB" id="A0A9X2J616"/>
<evidence type="ECO:0008006" key="4">
    <source>
        <dbReference type="Google" id="ProtNLM"/>
    </source>
</evidence>
<keyword evidence="1" id="KW-0472">Membrane</keyword>
<keyword evidence="1" id="KW-0812">Transmembrane</keyword>
<accession>A0A9X2J616</accession>
<name>A0A9X2J616_9GAMM</name>
<keyword evidence="1" id="KW-1133">Transmembrane helix</keyword>
<proteinExistence type="predicted"/>